<keyword evidence="3" id="KW-0547">Nucleotide-binding</keyword>
<dbReference type="PROSITE" id="PS51203">
    <property type="entry name" value="CS"/>
    <property type="match status" value="1"/>
</dbReference>
<evidence type="ECO:0000256" key="2">
    <source>
        <dbReference type="ARBA" id="ARBA00022737"/>
    </source>
</evidence>
<keyword evidence="6" id="KW-0067">ATP-binding</keyword>
<keyword evidence="4" id="KW-0378">Hydrolase</keyword>
<dbReference type="PANTHER" id="PTHR22655:SF2">
    <property type="entry name" value="ATP-DEPENDENT RNA HELICASE TDRD12-RELATED"/>
    <property type="match status" value="1"/>
</dbReference>
<evidence type="ECO:0000256" key="1">
    <source>
        <dbReference type="ARBA" id="ARBA00012552"/>
    </source>
</evidence>
<dbReference type="FunFam" id="2.60.40.790:FF:000067">
    <property type="entry name" value="Tudor domain-containing 12"/>
    <property type="match status" value="1"/>
</dbReference>
<sequence>MSYYVLDRDSKIRNEVLHIGHRQGICAPKSFHPQIKWFQEEESVTLKIKLTNPMMQKCEFFSDRVLYSAYVNTHHYSASLELYNDISPEQCSWKMECNEPVIKLAKKEKGEWQSLLNYKSAFVSYDFDHIEVEEISPSNGCWFVGNTGDEMLQELREWE</sequence>
<keyword evidence="5 10" id="KW-0347">Helicase</keyword>
<proteinExistence type="predicted"/>
<dbReference type="InterPro" id="IPR007052">
    <property type="entry name" value="CS_dom"/>
</dbReference>
<reference evidence="9" key="1">
    <citation type="journal article" date="2016" name="Nat. Commun.">
        <title>The channel catfish genome sequence provides insights into the evolution of scale formation in teleosts.</title>
        <authorList>
            <person name="Liu Z."/>
            <person name="Liu S."/>
            <person name="Yao J."/>
            <person name="Bao L."/>
            <person name="Zhang J."/>
            <person name="Li Y."/>
            <person name="Jiang C."/>
            <person name="Sun L."/>
            <person name="Wang R."/>
            <person name="Zhang Y."/>
            <person name="Zhou T."/>
            <person name="Zeng Q."/>
            <person name="Fu Q."/>
            <person name="Gao S."/>
            <person name="Li N."/>
            <person name="Koren S."/>
            <person name="Jiang Y."/>
            <person name="Zimin A."/>
            <person name="Xu P."/>
            <person name="Phillippy A.M."/>
            <person name="Geng X."/>
            <person name="Song L."/>
            <person name="Sun F."/>
            <person name="Li C."/>
            <person name="Wang X."/>
            <person name="Chen A."/>
            <person name="Jin Y."/>
            <person name="Yuan Z."/>
            <person name="Yang Y."/>
            <person name="Tan S."/>
            <person name="Peatman E."/>
            <person name="Lu J."/>
            <person name="Qin Z."/>
            <person name="Dunham R."/>
            <person name="Li Z."/>
            <person name="Sonstegard T."/>
            <person name="Feng J."/>
            <person name="Danzmann R.G."/>
            <person name="Schroeder S."/>
            <person name="Scheffler B."/>
            <person name="Duke M.V."/>
            <person name="Ballard L."/>
            <person name="Kucuktas H."/>
            <person name="Kaltenboeck L."/>
            <person name="Liu H."/>
            <person name="Armbruster J."/>
            <person name="Xie Y."/>
            <person name="Kirby M.L."/>
            <person name="Tian Y."/>
            <person name="Flanagan M.E."/>
            <person name="Mu W."/>
            <person name="Waldbieser G.C."/>
        </authorList>
    </citation>
    <scope>NUCLEOTIDE SEQUENCE [LARGE SCALE GENOMIC DNA]</scope>
    <source>
        <strain evidence="9">SDA103</strain>
    </source>
</reference>
<keyword evidence="9" id="KW-1185">Reference proteome</keyword>
<feature type="domain" description="CS" evidence="8">
    <location>
        <begin position="30"/>
        <end position="116"/>
    </location>
</feature>
<dbReference type="OrthoDB" id="8961053at2759"/>
<evidence type="ECO:0000313" key="9">
    <source>
        <dbReference type="Proteomes" id="UP000221080"/>
    </source>
</evidence>
<dbReference type="GO" id="GO:0005524">
    <property type="term" value="F:ATP binding"/>
    <property type="evidence" value="ECO:0007669"/>
    <property type="project" value="UniProtKB-KW"/>
</dbReference>
<evidence type="ECO:0000259" key="8">
    <source>
        <dbReference type="PROSITE" id="PS51203"/>
    </source>
</evidence>
<name>A0A979F7D1_ICTPU</name>
<gene>
    <name evidence="10" type="primary">LOC124628879</name>
</gene>
<dbReference type="GO" id="GO:0003724">
    <property type="term" value="F:RNA helicase activity"/>
    <property type="evidence" value="ECO:0007669"/>
    <property type="project" value="UniProtKB-EC"/>
</dbReference>
<comment type="catalytic activity">
    <reaction evidence="7">
        <text>ATP + H2O = ADP + phosphate + H(+)</text>
        <dbReference type="Rhea" id="RHEA:13065"/>
        <dbReference type="ChEBI" id="CHEBI:15377"/>
        <dbReference type="ChEBI" id="CHEBI:15378"/>
        <dbReference type="ChEBI" id="CHEBI:30616"/>
        <dbReference type="ChEBI" id="CHEBI:43474"/>
        <dbReference type="ChEBI" id="CHEBI:456216"/>
        <dbReference type="EC" id="3.6.4.13"/>
    </reaction>
</comment>
<accession>A0A979F7D1</accession>
<dbReference type="GO" id="GO:0042078">
    <property type="term" value="P:germ-line stem cell division"/>
    <property type="evidence" value="ECO:0007669"/>
    <property type="project" value="TreeGrafter"/>
</dbReference>
<evidence type="ECO:0000256" key="5">
    <source>
        <dbReference type="ARBA" id="ARBA00022806"/>
    </source>
</evidence>
<dbReference type="Pfam" id="PF04969">
    <property type="entry name" value="CS"/>
    <property type="match status" value="1"/>
</dbReference>
<reference evidence="10" key="2">
    <citation type="submission" date="2025-08" db="UniProtKB">
        <authorList>
            <consortium name="RefSeq"/>
        </authorList>
    </citation>
    <scope>IDENTIFICATION</scope>
    <source>
        <tissue evidence="10">Blood</tissue>
    </source>
</reference>
<dbReference type="PANTHER" id="PTHR22655">
    <property type="entry name" value="ATP-DEPENDENT RNA HELICASE TDRD12-RELATED"/>
    <property type="match status" value="1"/>
</dbReference>
<dbReference type="RefSeq" id="XP_047015943.2">
    <property type="nucleotide sequence ID" value="XM_047159987.2"/>
</dbReference>
<dbReference type="Proteomes" id="UP000221080">
    <property type="component" value="Chromosome 14"/>
</dbReference>
<dbReference type="GO" id="GO:0016787">
    <property type="term" value="F:hydrolase activity"/>
    <property type="evidence" value="ECO:0007669"/>
    <property type="project" value="UniProtKB-KW"/>
</dbReference>
<dbReference type="GeneID" id="124628879"/>
<dbReference type="KEGG" id="ipu:124628879"/>
<evidence type="ECO:0000256" key="7">
    <source>
        <dbReference type="ARBA" id="ARBA00047984"/>
    </source>
</evidence>
<dbReference type="EC" id="3.6.4.13" evidence="1"/>
<organism evidence="9 10">
    <name type="scientific">Ictalurus punctatus</name>
    <name type="common">Channel catfish</name>
    <name type="synonym">Silurus punctatus</name>
    <dbReference type="NCBI Taxonomy" id="7998"/>
    <lineage>
        <taxon>Eukaryota</taxon>
        <taxon>Metazoa</taxon>
        <taxon>Chordata</taxon>
        <taxon>Craniata</taxon>
        <taxon>Vertebrata</taxon>
        <taxon>Euteleostomi</taxon>
        <taxon>Actinopterygii</taxon>
        <taxon>Neopterygii</taxon>
        <taxon>Teleostei</taxon>
        <taxon>Ostariophysi</taxon>
        <taxon>Siluriformes</taxon>
        <taxon>Ictaluridae</taxon>
        <taxon>Ictalurus</taxon>
    </lineage>
</organism>
<dbReference type="AlphaFoldDB" id="A0A979F7D1"/>
<dbReference type="SUPFAM" id="SSF49764">
    <property type="entry name" value="HSP20-like chaperones"/>
    <property type="match status" value="1"/>
</dbReference>
<evidence type="ECO:0000256" key="6">
    <source>
        <dbReference type="ARBA" id="ARBA00022840"/>
    </source>
</evidence>
<evidence type="ECO:0000256" key="4">
    <source>
        <dbReference type="ARBA" id="ARBA00022801"/>
    </source>
</evidence>
<keyword evidence="2" id="KW-0677">Repeat</keyword>
<protein>
    <recommendedName>
        <fullName evidence="1">RNA helicase</fullName>
        <ecNumber evidence="1">3.6.4.13</ecNumber>
    </recommendedName>
</protein>
<evidence type="ECO:0000313" key="10">
    <source>
        <dbReference type="RefSeq" id="XP_047015943.2"/>
    </source>
</evidence>
<evidence type="ECO:0000256" key="3">
    <source>
        <dbReference type="ARBA" id="ARBA00022741"/>
    </source>
</evidence>
<dbReference type="CDD" id="cd06463">
    <property type="entry name" value="p23_like"/>
    <property type="match status" value="1"/>
</dbReference>
<dbReference type="Gene3D" id="2.60.40.790">
    <property type="match status" value="1"/>
</dbReference>
<dbReference type="InterPro" id="IPR008978">
    <property type="entry name" value="HSP20-like_chaperone"/>
</dbReference>